<evidence type="ECO:0000256" key="2">
    <source>
        <dbReference type="SAM" id="MobiDB-lite"/>
    </source>
</evidence>
<dbReference type="OrthoDB" id="448087at2759"/>
<protein>
    <submittedName>
        <fullName evidence="3">Uncharacterized protein</fullName>
    </submittedName>
</protein>
<organism evidence="3 4">
    <name type="scientific">Tritrichomonas foetus</name>
    <dbReference type="NCBI Taxonomy" id="1144522"/>
    <lineage>
        <taxon>Eukaryota</taxon>
        <taxon>Metamonada</taxon>
        <taxon>Parabasalia</taxon>
        <taxon>Tritrichomonadida</taxon>
        <taxon>Tritrichomonadidae</taxon>
        <taxon>Tritrichomonas</taxon>
    </lineage>
</organism>
<evidence type="ECO:0000313" key="4">
    <source>
        <dbReference type="Proteomes" id="UP000179807"/>
    </source>
</evidence>
<dbReference type="InterPro" id="IPR039902">
    <property type="entry name" value="CCDC148/CCDC112"/>
</dbReference>
<gene>
    <name evidence="3" type="ORF">TRFO_03375</name>
</gene>
<comment type="caution">
    <text evidence="3">The sequence shown here is derived from an EMBL/GenBank/DDBJ whole genome shotgun (WGS) entry which is preliminary data.</text>
</comment>
<keyword evidence="4" id="KW-1185">Reference proteome</keyword>
<dbReference type="VEuPathDB" id="TrichDB:TRFO_03375"/>
<dbReference type="AlphaFoldDB" id="A0A1J4KQS0"/>
<dbReference type="EMBL" id="MLAK01000509">
    <property type="protein sequence ID" value="OHT13603.1"/>
    <property type="molecule type" value="Genomic_DNA"/>
</dbReference>
<keyword evidence="1" id="KW-0175">Coiled coil</keyword>
<accession>A0A1J4KQS0</accession>
<dbReference type="PANTHER" id="PTHR21549:SF1">
    <property type="entry name" value="COILED-COIL DOMAIN-CONTAINING PROTEIN 148"/>
    <property type="match status" value="1"/>
</dbReference>
<reference evidence="3" key="1">
    <citation type="submission" date="2016-10" db="EMBL/GenBank/DDBJ databases">
        <authorList>
            <person name="Benchimol M."/>
            <person name="Almeida L.G."/>
            <person name="Vasconcelos A.T."/>
            <person name="Perreira-Neves A."/>
            <person name="Rosa I.A."/>
            <person name="Tasca T."/>
            <person name="Bogo M.R."/>
            <person name="de Souza W."/>
        </authorList>
    </citation>
    <scope>NUCLEOTIDE SEQUENCE [LARGE SCALE GENOMIC DNA]</scope>
    <source>
        <strain evidence="3">K</strain>
    </source>
</reference>
<evidence type="ECO:0000313" key="3">
    <source>
        <dbReference type="EMBL" id="OHT13603.1"/>
    </source>
</evidence>
<name>A0A1J4KQS0_9EUKA</name>
<proteinExistence type="predicted"/>
<dbReference type="RefSeq" id="XP_068366739.1">
    <property type="nucleotide sequence ID" value="XM_068491254.1"/>
</dbReference>
<dbReference type="PANTHER" id="PTHR21549">
    <property type="entry name" value="MUTATED IN BLADDER CANCER 1"/>
    <property type="match status" value="1"/>
</dbReference>
<feature type="region of interest" description="Disordered" evidence="2">
    <location>
        <begin position="323"/>
        <end position="368"/>
    </location>
</feature>
<dbReference type="GeneID" id="94825958"/>
<sequence length="543" mass="63427">MASRRQPLTAPKAPKGGDIEAMLKFVHEQQAKPSEAAAVAKRLKKVSTQSKQREQFAAQSKSFMNELKNLVKHAEYSQQMATASMIELSTTLPELPALLKLDATLMEQRQKDIDKCQGYREVLANLSSRTKTPQVQSMFRNSLNEFKTHLEIFEFPDSYEEIIEIVEKTKLAPPAKSNSYDFGDLPPEWQAKGQEQIAVFTKIEQELTDSYLQWLKENNFDPSVPCGGWDEFEHQRFVLCGENYHVEFPDKSKDDLLRHKSWHIRTQFLNKKRDTLRAELRKRVIELREDAARDIREKAEQAERERLEDERRLAFSEEKAELSARLHKEREEKRKRDAEKEAKEEAERQAQLAEEMRQKSLAEKQKAELKRKVLTEREKRLQREAQLSERRKQQEEREKAALKQRLKVAKQTVEERKAAYAEKQMKKIEQQTAAAEAEAEKQKRLEMLAQSVRDEFGLDELKAEDPARLTKIQQMRRDAEKEEKPMYVQNHFPSSLIEADPRIRVENALREAGLMGSEYVHQLMQQMSAVRPNLTMQSNISLH</sequence>
<evidence type="ECO:0000256" key="1">
    <source>
        <dbReference type="ARBA" id="ARBA00023054"/>
    </source>
</evidence>
<dbReference type="Proteomes" id="UP000179807">
    <property type="component" value="Unassembled WGS sequence"/>
</dbReference>